<dbReference type="FunFam" id="3.40.50.1000:FF:000216">
    <property type="entry name" value="Phosphomannomutase"/>
    <property type="match status" value="1"/>
</dbReference>
<evidence type="ECO:0000313" key="6">
    <source>
        <dbReference type="Proteomes" id="UP000314987"/>
    </source>
</evidence>
<feature type="binding site" evidence="3">
    <location>
        <position position="132"/>
    </location>
    <ligand>
        <name>Mg(2+)</name>
        <dbReference type="ChEBI" id="CHEBI:18420"/>
        <label>1</label>
    </ligand>
</feature>
<dbReference type="UniPathway" id="UPA00126">
    <property type="reaction ID" value="UER00424"/>
</dbReference>
<comment type="subcellular location">
    <subcellularLocation>
        <location evidence="4">Cytoplasm</location>
    </subcellularLocation>
</comment>
<dbReference type="GO" id="GO:0046872">
    <property type="term" value="F:metal ion binding"/>
    <property type="evidence" value="ECO:0007669"/>
    <property type="project" value="UniProtKB-KW"/>
</dbReference>
<dbReference type="GO" id="GO:0005829">
    <property type="term" value="C:cytosol"/>
    <property type="evidence" value="ECO:0007669"/>
    <property type="project" value="TreeGrafter"/>
</dbReference>
<comment type="cofactor">
    <cofactor evidence="3">
        <name>Mg(2+)</name>
        <dbReference type="ChEBI" id="CHEBI:18420"/>
    </cofactor>
</comment>
<feature type="binding site" evidence="3">
    <location>
        <position position="135"/>
    </location>
    <ligand>
        <name>Mg(2+)</name>
        <dbReference type="ChEBI" id="CHEBI:18420"/>
        <label>1</label>
    </ligand>
</feature>
<keyword evidence="4" id="KW-0413">Isomerase</keyword>
<gene>
    <name evidence="5" type="primary">PMM2</name>
</gene>
<comment type="catalytic activity">
    <reaction evidence="1 4">
        <text>alpha-D-mannose 1-phosphate = D-mannose 6-phosphate</text>
        <dbReference type="Rhea" id="RHEA:11140"/>
        <dbReference type="ChEBI" id="CHEBI:58409"/>
        <dbReference type="ChEBI" id="CHEBI:58735"/>
        <dbReference type="EC" id="5.4.2.8"/>
    </reaction>
</comment>
<dbReference type="Gene3D" id="3.40.50.1000">
    <property type="entry name" value="HAD superfamily/HAD-like"/>
    <property type="match status" value="1"/>
</dbReference>
<dbReference type="InterPro" id="IPR005002">
    <property type="entry name" value="PMM"/>
</dbReference>
<dbReference type="PANTHER" id="PTHR10466:SF2">
    <property type="entry name" value="PHOSPHOMANNOMUTASE 2"/>
    <property type="match status" value="1"/>
</dbReference>
<reference evidence="5" key="3">
    <citation type="submission" date="2025-09" db="UniProtKB">
        <authorList>
            <consortium name="Ensembl"/>
        </authorList>
    </citation>
    <scope>IDENTIFICATION</scope>
</reference>
<evidence type="ECO:0000256" key="2">
    <source>
        <dbReference type="PIRSR" id="PIRSR605002-2"/>
    </source>
</evidence>
<dbReference type="GO" id="GO:0009298">
    <property type="term" value="P:GDP-mannose biosynthetic process"/>
    <property type="evidence" value="ECO:0007669"/>
    <property type="project" value="UniProtKB-UniPathway"/>
</dbReference>
<dbReference type="InterPro" id="IPR023214">
    <property type="entry name" value="HAD_sf"/>
</dbReference>
<accession>A0A4X2KL17</accession>
<comment type="pathway">
    <text evidence="4">Nucleotide-sugar biosynthesis; GDP-alpha-D-mannose biosynthesis; alpha-D-mannose 1-phosphate from D-fructose 6-phosphate: step 2/2.</text>
</comment>
<evidence type="ECO:0000256" key="3">
    <source>
        <dbReference type="PIRSR" id="PIRSR605002-3"/>
    </source>
</evidence>
<feature type="binding site" evidence="3">
    <location>
        <position position="118"/>
    </location>
    <ligand>
        <name>Mg(2+)</name>
        <dbReference type="ChEBI" id="CHEBI:18420"/>
        <label>1</label>
    </ligand>
</feature>
<dbReference type="GeneTree" id="ENSGT00390000002918"/>
<feature type="binding site" evidence="2">
    <location>
        <position position="88"/>
    </location>
    <ligand>
        <name>alpha-D-mannose 1-phosphate</name>
        <dbReference type="ChEBI" id="CHEBI:58409"/>
    </ligand>
</feature>
<keyword evidence="4" id="KW-0963">Cytoplasm</keyword>
<feature type="binding site" evidence="2">
    <location>
        <position position="90"/>
    </location>
    <ligand>
        <name>alpha-D-mannose 1-phosphate</name>
        <dbReference type="ChEBI" id="CHEBI:58409"/>
    </ligand>
</feature>
<organism evidence="5 6">
    <name type="scientific">Vombatus ursinus</name>
    <name type="common">Common wombat</name>
    <dbReference type="NCBI Taxonomy" id="29139"/>
    <lineage>
        <taxon>Eukaryota</taxon>
        <taxon>Metazoa</taxon>
        <taxon>Chordata</taxon>
        <taxon>Craniata</taxon>
        <taxon>Vertebrata</taxon>
        <taxon>Euteleostomi</taxon>
        <taxon>Mammalia</taxon>
        <taxon>Metatheria</taxon>
        <taxon>Diprotodontia</taxon>
        <taxon>Vombatidae</taxon>
        <taxon>Vombatus</taxon>
    </lineage>
</organism>
<dbReference type="InterPro" id="IPR036412">
    <property type="entry name" value="HAD-like_sf"/>
</dbReference>
<dbReference type="Pfam" id="PF03332">
    <property type="entry name" value="PMM"/>
    <property type="match status" value="2"/>
</dbReference>
<evidence type="ECO:0000313" key="5">
    <source>
        <dbReference type="Ensembl" id="ENSVURP00010012779.1"/>
    </source>
</evidence>
<evidence type="ECO:0000256" key="4">
    <source>
        <dbReference type="RuleBase" id="RU361118"/>
    </source>
</evidence>
<name>A0A4X2KL17_VOMUR</name>
<keyword evidence="6" id="KW-1185">Reference proteome</keyword>
<comment type="similarity">
    <text evidence="4">Belongs to the eukaryotic PMM family.</text>
</comment>
<dbReference type="GO" id="GO:0006013">
    <property type="term" value="P:mannose metabolic process"/>
    <property type="evidence" value="ECO:0007669"/>
    <property type="project" value="TreeGrafter"/>
</dbReference>
<dbReference type="AlphaFoldDB" id="A0A4X2KL17"/>
<protein>
    <recommendedName>
        <fullName evidence="4">Phosphomannomutase</fullName>
        <ecNumber evidence="4">5.4.2.8</ecNumber>
    </recommendedName>
</protein>
<comment type="function">
    <text evidence="4">Involved in the synthesis of the GDP-mannose and dolichol-phosphate-mannose required for a number of critical mannosyl transfer reactions.</text>
</comment>
<sequence length="155" mass="17508">MAAPAPVLCLFDVDGTLTPPRQKITKEMDDFLQKLRQKIKIGVVGGSDFEKVQEQLGDNENIRQKFVSDLQKTFEGKGLTFSIGGQISFDIFPNGWDKRYCLTFVENDGYKTIYFFGDKTMPGGNDYEIYTDSRTVGYSVTSPADTQKICEELFL</sequence>
<dbReference type="PANTHER" id="PTHR10466">
    <property type="entry name" value="PHOSPHOMANNOMUTASE"/>
    <property type="match status" value="1"/>
</dbReference>
<comment type="subunit">
    <text evidence="4">Homodimer.</text>
</comment>
<feature type="binding site" evidence="3">
    <location>
        <position position="130"/>
    </location>
    <ligand>
        <name>Mg(2+)</name>
        <dbReference type="ChEBI" id="CHEBI:18420"/>
        <label>1</label>
    </ligand>
</feature>
<reference evidence="5" key="2">
    <citation type="submission" date="2025-08" db="UniProtKB">
        <authorList>
            <consortium name="Ensembl"/>
        </authorList>
    </citation>
    <scope>IDENTIFICATION</scope>
</reference>
<evidence type="ECO:0000256" key="1">
    <source>
        <dbReference type="ARBA" id="ARBA00000586"/>
    </source>
</evidence>
<proteinExistence type="inferred from homology"/>
<dbReference type="Ensembl" id="ENSVURT00010014541.1">
    <property type="protein sequence ID" value="ENSVURP00010012779.1"/>
    <property type="gene ID" value="ENSVURG00010009833.1"/>
</dbReference>
<dbReference type="GO" id="GO:0004615">
    <property type="term" value="F:phosphomannomutase activity"/>
    <property type="evidence" value="ECO:0007669"/>
    <property type="project" value="UniProtKB-EC"/>
</dbReference>
<dbReference type="EC" id="5.4.2.8" evidence="4"/>
<keyword evidence="3" id="KW-0460">Magnesium</keyword>
<dbReference type="GO" id="GO:0006487">
    <property type="term" value="P:protein N-linked glycosylation"/>
    <property type="evidence" value="ECO:0007669"/>
    <property type="project" value="TreeGrafter"/>
</dbReference>
<keyword evidence="3" id="KW-0479">Metal-binding</keyword>
<dbReference type="SUPFAM" id="SSF56784">
    <property type="entry name" value="HAD-like"/>
    <property type="match status" value="1"/>
</dbReference>
<dbReference type="Proteomes" id="UP000314987">
    <property type="component" value="Unassembled WGS sequence"/>
</dbReference>
<reference evidence="6" key="1">
    <citation type="submission" date="2018-12" db="EMBL/GenBank/DDBJ databases">
        <authorList>
            <person name="Yazar S."/>
        </authorList>
    </citation>
    <scope>NUCLEOTIDE SEQUENCE [LARGE SCALE GENOMIC DNA]</scope>
</reference>